<sequence>AAEQLLALGYFPCAPRAPSIAFSMRLLDFISIHSLNVAPNITAWATTIETFWMHNSRRGGQALTSPPLRKRLGSALTWYQALDNRAESYVTTHIASTFCA</sequence>
<evidence type="ECO:0000313" key="1">
    <source>
        <dbReference type="EMBL" id="KZV86778.1"/>
    </source>
</evidence>
<dbReference type="EMBL" id="KV426144">
    <property type="protein sequence ID" value="KZV86778.1"/>
    <property type="molecule type" value="Genomic_DNA"/>
</dbReference>
<keyword evidence="2" id="KW-1185">Reference proteome</keyword>
<evidence type="ECO:0000313" key="2">
    <source>
        <dbReference type="Proteomes" id="UP000077266"/>
    </source>
</evidence>
<accession>A0A165EEZ8</accession>
<dbReference type="AlphaFoldDB" id="A0A165EEZ8"/>
<gene>
    <name evidence="1" type="ORF">EXIGLDRAFT_621462</name>
</gene>
<evidence type="ECO:0008006" key="3">
    <source>
        <dbReference type="Google" id="ProtNLM"/>
    </source>
</evidence>
<reference evidence="1 2" key="1">
    <citation type="journal article" date="2016" name="Mol. Biol. Evol.">
        <title>Comparative Genomics of Early-Diverging Mushroom-Forming Fungi Provides Insights into the Origins of Lignocellulose Decay Capabilities.</title>
        <authorList>
            <person name="Nagy L.G."/>
            <person name="Riley R."/>
            <person name="Tritt A."/>
            <person name="Adam C."/>
            <person name="Daum C."/>
            <person name="Floudas D."/>
            <person name="Sun H."/>
            <person name="Yadav J.S."/>
            <person name="Pangilinan J."/>
            <person name="Larsson K.H."/>
            <person name="Matsuura K."/>
            <person name="Barry K."/>
            <person name="Labutti K."/>
            <person name="Kuo R."/>
            <person name="Ohm R.A."/>
            <person name="Bhattacharya S.S."/>
            <person name="Shirouzu T."/>
            <person name="Yoshinaga Y."/>
            <person name="Martin F.M."/>
            <person name="Grigoriev I.V."/>
            <person name="Hibbett D.S."/>
        </authorList>
    </citation>
    <scope>NUCLEOTIDE SEQUENCE [LARGE SCALE GENOMIC DNA]</scope>
    <source>
        <strain evidence="1 2">HHB12029</strain>
    </source>
</reference>
<dbReference type="STRING" id="1314781.A0A165EEZ8"/>
<protein>
    <recommendedName>
        <fullName evidence="3">CxC1-like cysteine cluster associated with KDZ transposases domain-containing protein</fullName>
    </recommendedName>
</protein>
<feature type="non-terminal residue" evidence="1">
    <location>
        <position position="1"/>
    </location>
</feature>
<name>A0A165EEZ8_EXIGL</name>
<dbReference type="OrthoDB" id="2666777at2759"/>
<dbReference type="Proteomes" id="UP000077266">
    <property type="component" value="Unassembled WGS sequence"/>
</dbReference>
<dbReference type="InParanoid" id="A0A165EEZ8"/>
<organism evidence="1 2">
    <name type="scientific">Exidia glandulosa HHB12029</name>
    <dbReference type="NCBI Taxonomy" id="1314781"/>
    <lineage>
        <taxon>Eukaryota</taxon>
        <taxon>Fungi</taxon>
        <taxon>Dikarya</taxon>
        <taxon>Basidiomycota</taxon>
        <taxon>Agaricomycotina</taxon>
        <taxon>Agaricomycetes</taxon>
        <taxon>Auriculariales</taxon>
        <taxon>Exidiaceae</taxon>
        <taxon>Exidia</taxon>
    </lineage>
</organism>
<proteinExistence type="predicted"/>